<dbReference type="AlphaFoldDB" id="A0A1I6L0S7"/>
<dbReference type="CDD" id="cd00090">
    <property type="entry name" value="HTH_ARSR"/>
    <property type="match status" value="1"/>
</dbReference>
<dbReference type="InterPro" id="IPR036390">
    <property type="entry name" value="WH_DNA-bd_sf"/>
</dbReference>
<dbReference type="InterPro" id="IPR011991">
    <property type="entry name" value="ArsR-like_HTH"/>
</dbReference>
<dbReference type="SUPFAM" id="SSF46785">
    <property type="entry name" value="Winged helix' DNA-binding domain"/>
    <property type="match status" value="1"/>
</dbReference>
<protein>
    <submittedName>
        <fullName evidence="3">Predicted transcriptional regulator, contains HTH domain</fullName>
    </submittedName>
</protein>
<dbReference type="RefSeq" id="WP_089815894.1">
    <property type="nucleotide sequence ID" value="NZ_FOZK01000002.1"/>
</dbReference>
<dbReference type="Pfam" id="PF25213">
    <property type="entry name" value="HVO_A0261_N"/>
    <property type="match status" value="1"/>
</dbReference>
<evidence type="ECO:0000259" key="1">
    <source>
        <dbReference type="Pfam" id="PF08350"/>
    </source>
</evidence>
<keyword evidence="4" id="KW-1185">Reference proteome</keyword>
<evidence type="ECO:0000313" key="3">
    <source>
        <dbReference type="EMBL" id="SFR96810.1"/>
    </source>
</evidence>
<dbReference type="Gene3D" id="1.10.10.10">
    <property type="entry name" value="Winged helix-like DNA-binding domain superfamily/Winged helix DNA-binding domain"/>
    <property type="match status" value="1"/>
</dbReference>
<dbReference type="InterPro" id="IPR036388">
    <property type="entry name" value="WH-like_DNA-bd_sf"/>
</dbReference>
<feature type="domain" description="Methanogenesis regulatory protein FilR1 middle" evidence="1">
    <location>
        <begin position="122"/>
        <end position="251"/>
    </location>
</feature>
<dbReference type="EMBL" id="FOZK01000002">
    <property type="protein sequence ID" value="SFR96810.1"/>
    <property type="molecule type" value="Genomic_DNA"/>
</dbReference>
<dbReference type="InterPro" id="IPR057527">
    <property type="entry name" value="HVO_A0261-like_N"/>
</dbReference>
<feature type="domain" description="HVO-A0261-like N-terminal" evidence="2">
    <location>
        <begin position="5"/>
        <end position="88"/>
    </location>
</feature>
<proteinExistence type="predicted"/>
<organism evidence="3 4">
    <name type="scientific">Halomicrobium zhouii</name>
    <dbReference type="NCBI Taxonomy" id="767519"/>
    <lineage>
        <taxon>Archaea</taxon>
        <taxon>Methanobacteriati</taxon>
        <taxon>Methanobacteriota</taxon>
        <taxon>Stenosarchaea group</taxon>
        <taxon>Halobacteria</taxon>
        <taxon>Halobacteriales</taxon>
        <taxon>Haloarculaceae</taxon>
        <taxon>Halomicrobium</taxon>
    </lineage>
</organism>
<dbReference type="Proteomes" id="UP000199062">
    <property type="component" value="Unassembled WGS sequence"/>
</dbReference>
<dbReference type="OrthoDB" id="330490at2157"/>
<accession>A0A1I6L0S7</accession>
<sequence length="267" mass="30017">MTTGDAAKFLAGSPERRRLLTSLSADPATPADLAETLDVSRRSVQRHLKDLVDRGWATKTDGRYESTTTGELVVEEHATYLDALDRIDAFGPFFRHLPDSDHTPELRWLRDATLRTATEQHPQAPVEFYVERVRAFDGDRVRMIAPVLSRLFHRAHADLAFDGVHTDLVLSASTIAAARDLNPTEFDVVTSVDVLTVYEYPDEVGFGLTLGDDRLLMAAYDGDGPLRACIESTDPDCYQWAERLFERYVEQSTTIDSPFSVPFPRRK</sequence>
<name>A0A1I6L0S7_9EURY</name>
<dbReference type="STRING" id="767519.SAMN05216559_1713"/>
<evidence type="ECO:0000259" key="2">
    <source>
        <dbReference type="Pfam" id="PF25213"/>
    </source>
</evidence>
<dbReference type="Pfam" id="PF08350">
    <property type="entry name" value="FilR1_middle"/>
    <property type="match status" value="1"/>
</dbReference>
<evidence type="ECO:0000313" key="4">
    <source>
        <dbReference type="Proteomes" id="UP000199062"/>
    </source>
</evidence>
<reference evidence="3 4" key="1">
    <citation type="submission" date="2016-10" db="EMBL/GenBank/DDBJ databases">
        <authorList>
            <person name="de Groot N.N."/>
        </authorList>
    </citation>
    <scope>NUCLEOTIDE SEQUENCE [LARGE SCALE GENOMIC DNA]</scope>
    <source>
        <strain evidence="3 4">CGMCC 1.10457</strain>
    </source>
</reference>
<gene>
    <name evidence="3" type="ORF">SAMN05216559_1713</name>
</gene>
<dbReference type="InterPro" id="IPR013561">
    <property type="entry name" value="FilR1_middle_dom"/>
</dbReference>